<dbReference type="RefSeq" id="WP_373636856.1">
    <property type="nucleotide sequence ID" value="NZ_CP150951.2"/>
</dbReference>
<keyword evidence="7" id="KW-0969">Cilium</keyword>
<sequence length="220" mass="23151">MEIAQTTTTTAASTTSVADSSAAITSDFETFLQMLTVQMQNQDPLNPVDSTDYATQLATFSGVEQAVLTNDLLQALSSQLVSSGLADMAAWVGKEARAATPAYFDGTPITISPNPALLADNAEIVVHDEYGVEVQRFDVPISAEPVEWAGVAPGGVAYPSGMYTFELISSLEGEILTQETAEVYSTVTEVRAQDGQTLLILEGGSAIATNQVSALRDAGY</sequence>
<organism evidence="7 8">
    <name type="scientific">Yoonia phaeophyticola</name>
    <dbReference type="NCBI Taxonomy" id="3137369"/>
    <lineage>
        <taxon>Bacteria</taxon>
        <taxon>Pseudomonadati</taxon>
        <taxon>Pseudomonadota</taxon>
        <taxon>Alphaproteobacteria</taxon>
        <taxon>Rhodobacterales</taxon>
        <taxon>Paracoccaceae</taxon>
        <taxon>Yoonia</taxon>
    </lineage>
</organism>
<evidence type="ECO:0000256" key="1">
    <source>
        <dbReference type="ARBA" id="ARBA00010577"/>
    </source>
</evidence>
<comment type="function">
    <text evidence="4 5">Required for flagellar hook formation. May act as a scaffolding protein.</text>
</comment>
<evidence type="ECO:0000256" key="5">
    <source>
        <dbReference type="RuleBase" id="RU362076"/>
    </source>
</evidence>
<gene>
    <name evidence="7" type="ORF">AABB29_20630</name>
</gene>
<dbReference type="Pfam" id="PF03963">
    <property type="entry name" value="FlgD"/>
    <property type="match status" value="1"/>
</dbReference>
<protein>
    <recommendedName>
        <fullName evidence="2 5">Basal-body rod modification protein FlgD</fullName>
    </recommendedName>
</protein>
<keyword evidence="3 5" id="KW-1005">Bacterial flagellum biogenesis</keyword>
<keyword evidence="7" id="KW-0282">Flagellum</keyword>
<feature type="domain" description="FlgD/Vpr Ig-like" evidence="6">
    <location>
        <begin position="104"/>
        <end position="167"/>
    </location>
</feature>
<dbReference type="Pfam" id="PF13860">
    <property type="entry name" value="FlgD_ig"/>
    <property type="match status" value="1"/>
</dbReference>
<accession>A0ABZ3IE56</accession>
<dbReference type="EMBL" id="CP150951">
    <property type="protein sequence ID" value="XFO63085.1"/>
    <property type="molecule type" value="Genomic_DNA"/>
</dbReference>
<keyword evidence="8" id="KW-1185">Reference proteome</keyword>
<evidence type="ECO:0000256" key="4">
    <source>
        <dbReference type="ARBA" id="ARBA00024746"/>
    </source>
</evidence>
<proteinExistence type="inferred from homology"/>
<name>A0ABZ3IE56_9RHOB</name>
<evidence type="ECO:0000256" key="2">
    <source>
        <dbReference type="ARBA" id="ARBA00016013"/>
    </source>
</evidence>
<evidence type="ECO:0000313" key="7">
    <source>
        <dbReference type="EMBL" id="XFO63085.1"/>
    </source>
</evidence>
<comment type="similarity">
    <text evidence="1 5">Belongs to the FlgD family.</text>
</comment>
<evidence type="ECO:0000313" key="8">
    <source>
        <dbReference type="Proteomes" id="UP001440612"/>
    </source>
</evidence>
<dbReference type="NCBIfam" id="NF009453">
    <property type="entry name" value="PRK12813.1"/>
    <property type="match status" value="1"/>
</dbReference>
<dbReference type="Proteomes" id="UP001440612">
    <property type="component" value="Chromosome"/>
</dbReference>
<evidence type="ECO:0000256" key="3">
    <source>
        <dbReference type="ARBA" id="ARBA00022795"/>
    </source>
</evidence>
<dbReference type="InterPro" id="IPR025965">
    <property type="entry name" value="FlgD/Vpr_Ig-like"/>
</dbReference>
<reference evidence="8" key="1">
    <citation type="submission" date="2024-04" db="EMBL/GenBank/DDBJ databases">
        <title>Phylogenomic analyses of a clade within the roseobacter group suggest taxonomic reassignments of species of the genera Aestuariivita, Citreicella, Loktanella, Nautella, Pelagibaca, Ruegeria, Thalassobius, Thiobacimonas and Tropicibacter, and the proposal o.</title>
        <authorList>
            <person name="Jeon C.O."/>
        </authorList>
    </citation>
    <scope>NUCLEOTIDE SEQUENCE [LARGE SCALE GENOMIC DNA]</scope>
    <source>
        <strain evidence="8">BS5-3</strain>
    </source>
</reference>
<keyword evidence="7" id="KW-0966">Cell projection</keyword>
<dbReference type="InterPro" id="IPR005648">
    <property type="entry name" value="FlgD"/>
</dbReference>
<evidence type="ECO:0000259" key="6">
    <source>
        <dbReference type="Pfam" id="PF13860"/>
    </source>
</evidence>